<evidence type="ECO:0000256" key="1">
    <source>
        <dbReference type="ARBA" id="ARBA00005417"/>
    </source>
</evidence>
<dbReference type="PANTHER" id="PTHR43776">
    <property type="entry name" value="TRANSPORT ATP-BINDING PROTEIN"/>
    <property type="match status" value="1"/>
</dbReference>
<dbReference type="PROSITE" id="PS50893">
    <property type="entry name" value="ABC_TRANSPORTER_2"/>
    <property type="match status" value="1"/>
</dbReference>
<comment type="similarity">
    <text evidence="1">Belongs to the ABC transporter superfamily.</text>
</comment>
<dbReference type="Proteomes" id="UP001597231">
    <property type="component" value="Unassembled WGS sequence"/>
</dbReference>
<evidence type="ECO:0000313" key="7">
    <source>
        <dbReference type="Proteomes" id="UP001597231"/>
    </source>
</evidence>
<accession>A0ABW3TWQ7</accession>
<dbReference type="InterPro" id="IPR027417">
    <property type="entry name" value="P-loop_NTPase"/>
</dbReference>
<dbReference type="RefSeq" id="WP_381480161.1">
    <property type="nucleotide sequence ID" value="NZ_JBHTLT010000033.1"/>
</dbReference>
<reference evidence="7" key="1">
    <citation type="journal article" date="2019" name="Int. J. Syst. Evol. Microbiol.">
        <title>The Global Catalogue of Microorganisms (GCM) 10K type strain sequencing project: providing services to taxonomists for standard genome sequencing and annotation.</title>
        <authorList>
            <consortium name="The Broad Institute Genomics Platform"/>
            <consortium name="The Broad Institute Genome Sequencing Center for Infectious Disease"/>
            <person name="Wu L."/>
            <person name="Ma J."/>
        </authorList>
    </citation>
    <scope>NUCLEOTIDE SEQUENCE [LARGE SCALE GENOMIC DNA]</scope>
    <source>
        <strain evidence="7">CCUG 53915</strain>
    </source>
</reference>
<evidence type="ECO:0000313" key="6">
    <source>
        <dbReference type="EMBL" id="MFD1204812.1"/>
    </source>
</evidence>
<dbReference type="SMART" id="SM00382">
    <property type="entry name" value="AAA"/>
    <property type="match status" value="1"/>
</dbReference>
<dbReference type="Pfam" id="PF08352">
    <property type="entry name" value="oligo_HPY"/>
    <property type="match status" value="1"/>
</dbReference>
<protein>
    <submittedName>
        <fullName evidence="6">ABC transporter ATP-binding protein</fullName>
    </submittedName>
</protein>
<dbReference type="InterPro" id="IPR003439">
    <property type="entry name" value="ABC_transporter-like_ATP-bd"/>
</dbReference>
<dbReference type="Pfam" id="PF00005">
    <property type="entry name" value="ABC_tran"/>
    <property type="match status" value="1"/>
</dbReference>
<comment type="caution">
    <text evidence="6">The sequence shown here is derived from an EMBL/GenBank/DDBJ whole genome shotgun (WGS) entry which is preliminary data.</text>
</comment>
<dbReference type="NCBIfam" id="TIGR01727">
    <property type="entry name" value="oligo_HPY"/>
    <property type="match status" value="1"/>
</dbReference>
<keyword evidence="2" id="KW-0813">Transport</keyword>
<dbReference type="PROSITE" id="PS00211">
    <property type="entry name" value="ABC_TRANSPORTER_1"/>
    <property type="match status" value="1"/>
</dbReference>
<dbReference type="Gene3D" id="3.40.50.300">
    <property type="entry name" value="P-loop containing nucleotide triphosphate hydrolases"/>
    <property type="match status" value="1"/>
</dbReference>
<keyword evidence="4 6" id="KW-0067">ATP-binding</keyword>
<dbReference type="SUPFAM" id="SSF52540">
    <property type="entry name" value="P-loop containing nucleoside triphosphate hydrolases"/>
    <property type="match status" value="1"/>
</dbReference>
<proteinExistence type="inferred from homology"/>
<dbReference type="InterPro" id="IPR013563">
    <property type="entry name" value="Oligopep_ABC_C"/>
</dbReference>
<feature type="domain" description="ABC transporter" evidence="5">
    <location>
        <begin position="16"/>
        <end position="264"/>
    </location>
</feature>
<organism evidence="6 7">
    <name type="scientific">Sporosarcina contaminans</name>
    <dbReference type="NCBI Taxonomy" id="633403"/>
    <lineage>
        <taxon>Bacteria</taxon>
        <taxon>Bacillati</taxon>
        <taxon>Bacillota</taxon>
        <taxon>Bacilli</taxon>
        <taxon>Bacillales</taxon>
        <taxon>Caryophanaceae</taxon>
        <taxon>Sporosarcina</taxon>
    </lineage>
</organism>
<sequence>MKDNLSVQEMDKRPLLEVQNLKKHFEVSDGFRKKKLLKAVDGINFYLNEGETLGIVGESGCGKSTTGNLLIHLLEKTDGKIIFNGKDLDQLTKEEMRKSRADIQMIFQDPFSSLNPRMRVVDIIGEPLKTHTKMKKNEIREKVYQLMDAVGLDRSYGSRYPHEFSGGQRQRIGIARAIALRPKLIICDEPVSALDVSIQAQILNLLIKLQKEFSLTFIFIAHGLPAVKYISDRIAVMYLGKIVEITTKNQLFNQPMHPYTVSLVSAVPLPDPFIRDTRERIILEGDIPSNVDIPSGCRFRTRCPYAQERCKLEEPDLVELEKGHSVACHFPFRTIQNKKGEDELEGISASK</sequence>
<dbReference type="InterPro" id="IPR017871">
    <property type="entry name" value="ABC_transporter-like_CS"/>
</dbReference>
<dbReference type="InterPro" id="IPR003593">
    <property type="entry name" value="AAA+_ATPase"/>
</dbReference>
<keyword evidence="3" id="KW-0547">Nucleotide-binding</keyword>
<gene>
    <name evidence="6" type="ORF">ACFQ38_06835</name>
</gene>
<dbReference type="EMBL" id="JBHTLT010000033">
    <property type="protein sequence ID" value="MFD1204812.1"/>
    <property type="molecule type" value="Genomic_DNA"/>
</dbReference>
<dbReference type="InterPro" id="IPR050319">
    <property type="entry name" value="ABC_transp_ATP-bind"/>
</dbReference>
<evidence type="ECO:0000256" key="2">
    <source>
        <dbReference type="ARBA" id="ARBA00022448"/>
    </source>
</evidence>
<evidence type="ECO:0000256" key="3">
    <source>
        <dbReference type="ARBA" id="ARBA00022741"/>
    </source>
</evidence>
<evidence type="ECO:0000259" key="5">
    <source>
        <dbReference type="PROSITE" id="PS50893"/>
    </source>
</evidence>
<keyword evidence="7" id="KW-1185">Reference proteome</keyword>
<evidence type="ECO:0000256" key="4">
    <source>
        <dbReference type="ARBA" id="ARBA00022840"/>
    </source>
</evidence>
<dbReference type="GO" id="GO:0005524">
    <property type="term" value="F:ATP binding"/>
    <property type="evidence" value="ECO:0007669"/>
    <property type="project" value="UniProtKB-KW"/>
</dbReference>
<name>A0ABW3TWQ7_9BACL</name>
<dbReference type="CDD" id="cd03257">
    <property type="entry name" value="ABC_NikE_OppD_transporters"/>
    <property type="match status" value="1"/>
</dbReference>